<gene>
    <name evidence="6" type="ORF">MHIB_15640</name>
</gene>
<evidence type="ECO:0000256" key="2">
    <source>
        <dbReference type="ARBA" id="ARBA00022490"/>
    </source>
</evidence>
<evidence type="ECO:0000313" key="6">
    <source>
        <dbReference type="EMBL" id="BBZ23146.1"/>
    </source>
</evidence>
<evidence type="ECO:0000256" key="3">
    <source>
        <dbReference type="ARBA" id="ARBA00022723"/>
    </source>
</evidence>
<accession>A0A7I7X059</accession>
<dbReference type="RefSeq" id="WP_085135353.1">
    <property type="nucleotide sequence ID" value="NZ_AP022609.1"/>
</dbReference>
<dbReference type="EMBL" id="AP022609">
    <property type="protein sequence ID" value="BBZ23146.1"/>
    <property type="molecule type" value="Genomic_DNA"/>
</dbReference>
<keyword evidence="7" id="KW-1185">Reference proteome</keyword>
<dbReference type="InterPro" id="IPR019903">
    <property type="entry name" value="RIC_family"/>
</dbReference>
<dbReference type="AlphaFoldDB" id="A0A7I7X059"/>
<keyword evidence="2" id="KW-0963">Cytoplasm</keyword>
<comment type="subcellular location">
    <subcellularLocation>
        <location evidence="1">Cytoplasm</location>
    </subcellularLocation>
</comment>
<dbReference type="InterPro" id="IPR012312">
    <property type="entry name" value="Hemerythrin-like"/>
</dbReference>
<dbReference type="Pfam" id="PF04405">
    <property type="entry name" value="ScdA_N"/>
    <property type="match status" value="1"/>
</dbReference>
<evidence type="ECO:0000259" key="5">
    <source>
        <dbReference type="Pfam" id="PF01814"/>
    </source>
</evidence>
<dbReference type="OrthoDB" id="9797132at2"/>
<dbReference type="PANTHER" id="PTHR36438:SF1">
    <property type="entry name" value="IRON-SULFUR CLUSTER REPAIR PROTEIN YTFE"/>
    <property type="match status" value="1"/>
</dbReference>
<dbReference type="KEGG" id="mhib:MHIB_15640"/>
<dbReference type="Proteomes" id="UP000467260">
    <property type="component" value="Chromosome"/>
</dbReference>
<proteinExistence type="predicted"/>
<organism evidence="6 7">
    <name type="scientific">Mycolicibacter hiberniae</name>
    <dbReference type="NCBI Taxonomy" id="29314"/>
    <lineage>
        <taxon>Bacteria</taxon>
        <taxon>Bacillati</taxon>
        <taxon>Actinomycetota</taxon>
        <taxon>Actinomycetes</taxon>
        <taxon>Mycobacteriales</taxon>
        <taxon>Mycobacteriaceae</taxon>
        <taxon>Mycolicibacter</taxon>
    </lineage>
</organism>
<keyword evidence="3" id="KW-0479">Metal-binding</keyword>
<protein>
    <submittedName>
        <fullName evidence="6">Iron-sulfur cluster repair di-iron protein</fullName>
    </submittedName>
</protein>
<dbReference type="PANTHER" id="PTHR36438">
    <property type="entry name" value="IRON-SULFUR CLUSTER REPAIR PROTEIN YTFE"/>
    <property type="match status" value="1"/>
</dbReference>
<evidence type="ECO:0000256" key="4">
    <source>
        <dbReference type="ARBA" id="ARBA00023004"/>
    </source>
</evidence>
<dbReference type="InterPro" id="IPR038062">
    <property type="entry name" value="ScdA-like_N_sf"/>
</dbReference>
<dbReference type="Gene3D" id="1.10.3910.10">
    <property type="entry name" value="SP0561-like"/>
    <property type="match status" value="1"/>
</dbReference>
<dbReference type="GO" id="GO:0005737">
    <property type="term" value="C:cytoplasm"/>
    <property type="evidence" value="ECO:0007669"/>
    <property type="project" value="UniProtKB-SubCell"/>
</dbReference>
<feature type="domain" description="Hemerythrin-like" evidence="5">
    <location>
        <begin position="77"/>
        <end position="223"/>
    </location>
</feature>
<evidence type="ECO:0000313" key="7">
    <source>
        <dbReference type="Proteomes" id="UP000467260"/>
    </source>
</evidence>
<dbReference type="Gene3D" id="1.20.120.520">
    <property type="entry name" value="nmb1532 protein domain like"/>
    <property type="match status" value="1"/>
</dbReference>
<sequence length="232" mass="25431">MAAYTGEQILGDIVTADPSTTRILSRFGIDFCCHGRRRLADACAADGVDAGELLAALNAGEPGRPADWAGYDDVSLIAHIVSTHHRFLWDEFPRLTELVAKVARVHGPRHGELIGVREVFHRLREEMESHLRREETLLFPQISLHAGRPNQALPDHVRAELSGNQDEHDRCGDLLAELRALTGGYAVPADACASYTAMLAGLADLESDIHLHVHKENNVLFPRVLAAAGDRD</sequence>
<dbReference type="GO" id="GO:0046872">
    <property type="term" value="F:metal ion binding"/>
    <property type="evidence" value="ECO:0007669"/>
    <property type="project" value="UniProtKB-KW"/>
</dbReference>
<reference evidence="6 7" key="1">
    <citation type="journal article" date="2019" name="Emerg. Microbes Infect.">
        <title>Comprehensive subspecies identification of 175 nontuberculous mycobacteria species based on 7547 genomic profiles.</title>
        <authorList>
            <person name="Matsumoto Y."/>
            <person name="Kinjo T."/>
            <person name="Motooka D."/>
            <person name="Nabeya D."/>
            <person name="Jung N."/>
            <person name="Uechi K."/>
            <person name="Horii T."/>
            <person name="Iida T."/>
            <person name="Fujita J."/>
            <person name="Nakamura S."/>
        </authorList>
    </citation>
    <scope>NUCLEOTIDE SEQUENCE [LARGE SCALE GENOMIC DNA]</scope>
    <source>
        <strain evidence="6 7">JCM 13571</strain>
    </source>
</reference>
<keyword evidence="4" id="KW-0408">Iron</keyword>
<name>A0A7I7X059_9MYCO</name>
<dbReference type="NCBIfam" id="TIGR03652">
    <property type="entry name" value="FeS_repair_RIC"/>
    <property type="match status" value="1"/>
</dbReference>
<evidence type="ECO:0000256" key="1">
    <source>
        <dbReference type="ARBA" id="ARBA00004496"/>
    </source>
</evidence>
<dbReference type="Pfam" id="PF01814">
    <property type="entry name" value="Hemerythrin"/>
    <property type="match status" value="1"/>
</dbReference>